<dbReference type="SUPFAM" id="SSF55729">
    <property type="entry name" value="Acyl-CoA N-acyltransferases (Nat)"/>
    <property type="match status" value="1"/>
</dbReference>
<sequence>MTSRLRTLGAADRDAALSFLAKRPVENLFLTSKVGAYGIDRRRLGVVHAFERDGEITSLLLDGGTVFVAGFDPDALPAFVAELGPLRRCTSILGPAISVLGLFVGLSERWPGAWGSISNVRRRQPLMVLDAPPAVEPDPRVRLLTHSDFPSYLEASVSMYTDEIGSSPFKYGPGYDRFVTERLRQRDAYGIVDDDGRVIFKADLGPKHGNQAQLQGVWVAPDLRGRGLSVPALAGMLRLAMERYPVISLYVNDFNAPAIASYERLGFVEVGALATVHY</sequence>
<dbReference type="Proteomes" id="UP000516117">
    <property type="component" value="Chromosome"/>
</dbReference>
<dbReference type="RefSeq" id="WP_187721623.1">
    <property type="nucleotide sequence ID" value="NZ_BAABBL010000015.1"/>
</dbReference>
<proteinExistence type="predicted"/>
<dbReference type="Gene3D" id="3.40.630.30">
    <property type="match status" value="1"/>
</dbReference>
<dbReference type="EMBL" id="CP060789">
    <property type="protein sequence ID" value="QNP56518.1"/>
    <property type="molecule type" value="Genomic_DNA"/>
</dbReference>
<keyword evidence="3" id="KW-1185">Reference proteome</keyword>
<evidence type="ECO:0000259" key="1">
    <source>
        <dbReference type="PROSITE" id="PS51186"/>
    </source>
</evidence>
<accession>A0A7H0H7K2</accession>
<gene>
    <name evidence="2" type="ORF">H9L22_03590</name>
</gene>
<reference evidence="2 3" key="1">
    <citation type="submission" date="2020-08" db="EMBL/GenBank/DDBJ databases">
        <title>Genome sequence of Tessaracoccus defluvii JCM 17540T.</title>
        <authorList>
            <person name="Hyun D.-W."/>
            <person name="Bae J.-W."/>
        </authorList>
    </citation>
    <scope>NUCLEOTIDE SEQUENCE [LARGE SCALE GENOMIC DNA]</scope>
    <source>
        <strain evidence="2 3">JCM 17540</strain>
    </source>
</reference>
<dbReference type="InterPro" id="IPR025289">
    <property type="entry name" value="DUF4081"/>
</dbReference>
<protein>
    <submittedName>
        <fullName evidence="2">GNAT family N-acetyltransferase</fullName>
    </submittedName>
</protein>
<dbReference type="Pfam" id="PF13312">
    <property type="entry name" value="DUF4081"/>
    <property type="match status" value="1"/>
</dbReference>
<keyword evidence="2" id="KW-0808">Transferase</keyword>
<dbReference type="InterPro" id="IPR000182">
    <property type="entry name" value="GNAT_dom"/>
</dbReference>
<dbReference type="PROSITE" id="PS51186">
    <property type="entry name" value="GNAT"/>
    <property type="match status" value="1"/>
</dbReference>
<feature type="domain" description="N-acetyltransferase" evidence="1">
    <location>
        <begin position="139"/>
        <end position="278"/>
    </location>
</feature>
<dbReference type="Pfam" id="PF00583">
    <property type="entry name" value="Acetyltransf_1"/>
    <property type="match status" value="1"/>
</dbReference>
<organism evidence="2 3">
    <name type="scientific">Tessaracoccus defluvii</name>
    <dbReference type="NCBI Taxonomy" id="1285901"/>
    <lineage>
        <taxon>Bacteria</taxon>
        <taxon>Bacillati</taxon>
        <taxon>Actinomycetota</taxon>
        <taxon>Actinomycetes</taxon>
        <taxon>Propionibacteriales</taxon>
        <taxon>Propionibacteriaceae</taxon>
        <taxon>Tessaracoccus</taxon>
    </lineage>
</organism>
<dbReference type="AlphaFoldDB" id="A0A7H0H7K2"/>
<dbReference type="GO" id="GO:0016747">
    <property type="term" value="F:acyltransferase activity, transferring groups other than amino-acyl groups"/>
    <property type="evidence" value="ECO:0007669"/>
    <property type="project" value="InterPro"/>
</dbReference>
<dbReference type="InterPro" id="IPR016181">
    <property type="entry name" value="Acyl_CoA_acyltransferase"/>
</dbReference>
<dbReference type="KEGG" id="tdf:H9L22_03590"/>
<evidence type="ECO:0000313" key="2">
    <source>
        <dbReference type="EMBL" id="QNP56518.1"/>
    </source>
</evidence>
<evidence type="ECO:0000313" key="3">
    <source>
        <dbReference type="Proteomes" id="UP000516117"/>
    </source>
</evidence>
<name>A0A7H0H7K2_9ACTN</name>